<protein>
    <submittedName>
        <fullName evidence="3">Uncharacterized protein</fullName>
    </submittedName>
</protein>
<evidence type="ECO:0000256" key="2">
    <source>
        <dbReference type="SAM" id="Phobius"/>
    </source>
</evidence>
<evidence type="ECO:0000256" key="1">
    <source>
        <dbReference type="SAM" id="MobiDB-lite"/>
    </source>
</evidence>
<name>A0AAD6UUB0_9AGAR</name>
<evidence type="ECO:0000313" key="4">
    <source>
        <dbReference type="Proteomes" id="UP001219525"/>
    </source>
</evidence>
<comment type="caution">
    <text evidence="3">The sequence shown here is derived from an EMBL/GenBank/DDBJ whole genome shotgun (WGS) entry which is preliminary data.</text>
</comment>
<keyword evidence="2" id="KW-0472">Membrane</keyword>
<proteinExistence type="predicted"/>
<feature type="compositionally biased region" description="Polar residues" evidence="1">
    <location>
        <begin position="167"/>
        <end position="177"/>
    </location>
</feature>
<feature type="transmembrane region" description="Helical" evidence="2">
    <location>
        <begin position="25"/>
        <end position="46"/>
    </location>
</feature>
<gene>
    <name evidence="3" type="ORF">GGX14DRAFT_576045</name>
</gene>
<feature type="region of interest" description="Disordered" evidence="1">
    <location>
        <begin position="167"/>
        <end position="197"/>
    </location>
</feature>
<keyword evidence="4" id="KW-1185">Reference proteome</keyword>
<evidence type="ECO:0000313" key="3">
    <source>
        <dbReference type="EMBL" id="KAJ7194836.1"/>
    </source>
</evidence>
<keyword evidence="2" id="KW-1133">Transmembrane helix</keyword>
<feature type="transmembrane region" description="Helical" evidence="2">
    <location>
        <begin position="105"/>
        <end position="130"/>
    </location>
</feature>
<dbReference type="EMBL" id="JARJCW010000095">
    <property type="protein sequence ID" value="KAJ7194836.1"/>
    <property type="molecule type" value="Genomic_DNA"/>
</dbReference>
<dbReference type="AlphaFoldDB" id="A0AAD6UUB0"/>
<reference evidence="3" key="1">
    <citation type="submission" date="2023-03" db="EMBL/GenBank/DDBJ databases">
        <title>Massive genome expansion in bonnet fungi (Mycena s.s.) driven by repeated elements and novel gene families across ecological guilds.</title>
        <authorList>
            <consortium name="Lawrence Berkeley National Laboratory"/>
            <person name="Harder C.B."/>
            <person name="Miyauchi S."/>
            <person name="Viragh M."/>
            <person name="Kuo A."/>
            <person name="Thoen E."/>
            <person name="Andreopoulos B."/>
            <person name="Lu D."/>
            <person name="Skrede I."/>
            <person name="Drula E."/>
            <person name="Henrissat B."/>
            <person name="Morin E."/>
            <person name="Kohler A."/>
            <person name="Barry K."/>
            <person name="LaButti K."/>
            <person name="Morin E."/>
            <person name="Salamov A."/>
            <person name="Lipzen A."/>
            <person name="Mereny Z."/>
            <person name="Hegedus B."/>
            <person name="Baldrian P."/>
            <person name="Stursova M."/>
            <person name="Weitz H."/>
            <person name="Taylor A."/>
            <person name="Grigoriev I.V."/>
            <person name="Nagy L.G."/>
            <person name="Martin F."/>
            <person name="Kauserud H."/>
        </authorList>
    </citation>
    <scope>NUCLEOTIDE SEQUENCE</scope>
    <source>
        <strain evidence="3">9144</strain>
    </source>
</reference>
<keyword evidence="2" id="KW-0812">Transmembrane</keyword>
<organism evidence="3 4">
    <name type="scientific">Mycena pura</name>
    <dbReference type="NCBI Taxonomy" id="153505"/>
    <lineage>
        <taxon>Eukaryota</taxon>
        <taxon>Fungi</taxon>
        <taxon>Dikarya</taxon>
        <taxon>Basidiomycota</taxon>
        <taxon>Agaricomycotina</taxon>
        <taxon>Agaricomycetes</taxon>
        <taxon>Agaricomycetidae</taxon>
        <taxon>Agaricales</taxon>
        <taxon>Marasmiineae</taxon>
        <taxon>Mycenaceae</taxon>
        <taxon>Mycena</taxon>
    </lineage>
</organism>
<accession>A0AAD6UUB0</accession>
<sequence length="197" mass="21934">MPSETTPLVPTNQTTEIFLFNTYKLAYLLFVVATASLPELVLDAAFPSWTVGARTGVAIMLLLLRKTYFAATAIHRVTFYLLPLLEVSDSFLPPFPTNIRNIIPYTLSGIIAFPFAGAFSVALFSLGVCYRNDVDMLDYIDDMKQVRFPSCPLLPFAHVRRSRSLQPTTKFNDTTTKPDPASDDEVVADQTSTREVV</sequence>
<dbReference type="Proteomes" id="UP001219525">
    <property type="component" value="Unassembled WGS sequence"/>
</dbReference>